<dbReference type="NCBIfam" id="NF003513">
    <property type="entry name" value="PRK05182.1-2"/>
    <property type="match status" value="1"/>
</dbReference>
<dbReference type="InterPro" id="IPR036643">
    <property type="entry name" value="RNApol_insert_sf"/>
</dbReference>
<feature type="region of interest" description="Alpha C-terminal domain (alpha-CTD)" evidence="11">
    <location>
        <begin position="246"/>
        <end position="323"/>
    </location>
</feature>
<dbReference type="CDD" id="cd06928">
    <property type="entry name" value="RNAP_alpha_NTD"/>
    <property type="match status" value="1"/>
</dbReference>
<dbReference type="SMART" id="SM00662">
    <property type="entry name" value="RPOLD"/>
    <property type="match status" value="1"/>
</dbReference>
<dbReference type="SUPFAM" id="SSF55257">
    <property type="entry name" value="RBP11-like subunits of RNA polymerase"/>
    <property type="match status" value="1"/>
</dbReference>
<evidence type="ECO:0000313" key="14">
    <source>
        <dbReference type="EMBL" id="SES33553.1"/>
    </source>
</evidence>
<dbReference type="FunFam" id="2.170.120.12:FF:000001">
    <property type="entry name" value="DNA-directed RNA polymerase subunit alpha"/>
    <property type="match status" value="1"/>
</dbReference>
<dbReference type="InterPro" id="IPR011263">
    <property type="entry name" value="DNA-dir_RNA_pol_RpoA/D/Rpb3"/>
</dbReference>
<evidence type="ECO:0000256" key="9">
    <source>
        <dbReference type="ARBA" id="ARBA00033070"/>
    </source>
</evidence>
<feature type="domain" description="DNA-directed RNA polymerase RpoA/D/Rpb3-type" evidence="12">
    <location>
        <begin position="20"/>
        <end position="230"/>
    </location>
</feature>
<dbReference type="Gene3D" id="3.30.1360.10">
    <property type="entry name" value="RNA polymerase, RBP11-like subunit"/>
    <property type="match status" value="1"/>
</dbReference>
<dbReference type="GO" id="GO:0003677">
    <property type="term" value="F:DNA binding"/>
    <property type="evidence" value="ECO:0007669"/>
    <property type="project" value="UniProtKB-UniRule"/>
</dbReference>
<proteinExistence type="inferred from homology"/>
<dbReference type="AlphaFoldDB" id="A0A1H9WJB3"/>
<dbReference type="SUPFAM" id="SSF47789">
    <property type="entry name" value="C-terminal domain of RNA polymerase alpha subunit"/>
    <property type="match status" value="1"/>
</dbReference>
<evidence type="ECO:0000313" key="15">
    <source>
        <dbReference type="Proteomes" id="UP000182584"/>
    </source>
</evidence>
<evidence type="ECO:0000256" key="11">
    <source>
        <dbReference type="HAMAP-Rule" id="MF_00059"/>
    </source>
</evidence>
<dbReference type="GO" id="GO:0000428">
    <property type="term" value="C:DNA-directed RNA polymerase complex"/>
    <property type="evidence" value="ECO:0007669"/>
    <property type="project" value="UniProtKB-KW"/>
</dbReference>
<evidence type="ECO:0000259" key="12">
    <source>
        <dbReference type="SMART" id="SM00662"/>
    </source>
</evidence>
<evidence type="ECO:0000256" key="1">
    <source>
        <dbReference type="ARBA" id="ARBA00007123"/>
    </source>
</evidence>
<dbReference type="InterPro" id="IPR011773">
    <property type="entry name" value="DNA-dir_RpoA"/>
</dbReference>
<dbReference type="Proteomes" id="UP000245488">
    <property type="component" value="Chromosome"/>
</dbReference>
<dbReference type="GO" id="GO:0046983">
    <property type="term" value="F:protein dimerization activity"/>
    <property type="evidence" value="ECO:0007669"/>
    <property type="project" value="InterPro"/>
</dbReference>
<dbReference type="InterPro" id="IPR036603">
    <property type="entry name" value="RBP11-like"/>
</dbReference>
<evidence type="ECO:0000313" key="16">
    <source>
        <dbReference type="Proteomes" id="UP000245488"/>
    </source>
</evidence>
<dbReference type="Proteomes" id="UP000182584">
    <property type="component" value="Unassembled WGS sequence"/>
</dbReference>
<evidence type="ECO:0000256" key="3">
    <source>
        <dbReference type="ARBA" id="ARBA00015972"/>
    </source>
</evidence>
<keyword evidence="16" id="KW-1185">Reference proteome</keyword>
<dbReference type="NCBIfam" id="NF003519">
    <property type="entry name" value="PRK05182.2-5"/>
    <property type="match status" value="1"/>
</dbReference>
<dbReference type="GO" id="GO:0006351">
    <property type="term" value="P:DNA-templated transcription"/>
    <property type="evidence" value="ECO:0007669"/>
    <property type="project" value="UniProtKB-UniRule"/>
</dbReference>
<evidence type="ECO:0000256" key="7">
    <source>
        <dbReference type="ARBA" id="ARBA00023163"/>
    </source>
</evidence>
<accession>A0A1H9WJB3</accession>
<dbReference type="InterPro" id="IPR011262">
    <property type="entry name" value="DNA-dir_RNA_pol_insert"/>
</dbReference>
<evidence type="ECO:0000256" key="8">
    <source>
        <dbReference type="ARBA" id="ARBA00032524"/>
    </source>
</evidence>
<dbReference type="Pfam" id="PF01193">
    <property type="entry name" value="RNA_pol_L"/>
    <property type="match status" value="1"/>
</dbReference>
<dbReference type="Gene3D" id="2.170.120.12">
    <property type="entry name" value="DNA-directed RNA polymerase, insert domain"/>
    <property type="match status" value="1"/>
</dbReference>
<comment type="subunit">
    <text evidence="11">Homodimer. The RNAP catalytic core consists of 2 alpha, 1 beta, 1 beta' and 1 omega subunit. When a sigma factor is associated with the core the holoenzyme is formed, which can initiate transcription.</text>
</comment>
<organism evidence="14 15">
    <name type="scientific">Butyrivibrio fibrisolvens</name>
    <dbReference type="NCBI Taxonomy" id="831"/>
    <lineage>
        <taxon>Bacteria</taxon>
        <taxon>Bacillati</taxon>
        <taxon>Bacillota</taxon>
        <taxon>Clostridia</taxon>
        <taxon>Lachnospirales</taxon>
        <taxon>Lachnospiraceae</taxon>
        <taxon>Butyrivibrio</taxon>
    </lineage>
</organism>
<dbReference type="Pfam" id="PF03118">
    <property type="entry name" value="RNA_pol_A_CTD"/>
    <property type="match status" value="1"/>
</dbReference>
<keyword evidence="7 11" id="KW-0804">Transcription</keyword>
<dbReference type="EMBL" id="FOGJ01000030">
    <property type="protein sequence ID" value="SES33553.1"/>
    <property type="molecule type" value="Genomic_DNA"/>
</dbReference>
<sequence>MFDFERPNIEVAEISDDKKYGKFVVEPLERGYGITLGNSLRRIMLSSLPGAAVSQVKIEGVLHEFSSIPGVKEDVTEIIMNIKNLAIKNKSETNEPKIAYIEYTGDGVVKASDIQVDQDIEIMNPDQTIATLCGADAKLYMELTITRGRGYVSSDKNKSGDLPIGVLAIDSIYTPVERVNVTVENTRVGQVTDFDKLTLDVHTNGTLEPDEAVSLAAKVLSEHLSLFIDLSEVAQTADVITDKEDNVKGKVLEMSIEELELSVRSFNCLKRAGINTVQELCNKTPDDMMKVRNLGRKSLEEVLAKLEELGLQLRKGEITEELN</sequence>
<feature type="region of interest" description="Alpha N-terminal domain (alpha-NTD)" evidence="11">
    <location>
        <begin position="1"/>
        <end position="231"/>
    </location>
</feature>
<dbReference type="HAMAP" id="MF_00059">
    <property type="entry name" value="RNApol_bact_RpoA"/>
    <property type="match status" value="1"/>
</dbReference>
<dbReference type="NCBIfam" id="NF003515">
    <property type="entry name" value="PRK05182.2-1"/>
    <property type="match status" value="1"/>
</dbReference>
<gene>
    <name evidence="11" type="primary">rpoA</name>
    <name evidence="13" type="ORF">CPT75_02650</name>
    <name evidence="14" type="ORF">SAMN04487884_13057</name>
</gene>
<evidence type="ECO:0000256" key="6">
    <source>
        <dbReference type="ARBA" id="ARBA00022695"/>
    </source>
</evidence>
<dbReference type="NCBIfam" id="TIGR02027">
    <property type="entry name" value="rpoA"/>
    <property type="match status" value="1"/>
</dbReference>
<evidence type="ECO:0000256" key="2">
    <source>
        <dbReference type="ARBA" id="ARBA00012418"/>
    </source>
</evidence>
<keyword evidence="6 11" id="KW-0548">Nucleotidyltransferase</keyword>
<dbReference type="RefSeq" id="WP_022754353.1">
    <property type="nucleotide sequence ID" value="NZ_CM009896.1"/>
</dbReference>
<name>A0A1H9WJB3_BUTFI</name>
<keyword evidence="5 11" id="KW-0808">Transferase</keyword>
<evidence type="ECO:0000256" key="5">
    <source>
        <dbReference type="ARBA" id="ARBA00022679"/>
    </source>
</evidence>
<evidence type="ECO:0000256" key="4">
    <source>
        <dbReference type="ARBA" id="ARBA00022478"/>
    </source>
</evidence>
<dbReference type="Gene3D" id="1.10.150.20">
    <property type="entry name" value="5' to 3' exonuclease, C-terminal subdomain"/>
    <property type="match status" value="1"/>
</dbReference>
<dbReference type="GO" id="GO:0003899">
    <property type="term" value="F:DNA-directed RNA polymerase activity"/>
    <property type="evidence" value="ECO:0007669"/>
    <property type="project" value="UniProtKB-UniRule"/>
</dbReference>
<dbReference type="EMBL" id="NXNG01000001">
    <property type="protein sequence ID" value="PWT26095.1"/>
    <property type="molecule type" value="Genomic_DNA"/>
</dbReference>
<dbReference type="SUPFAM" id="SSF56553">
    <property type="entry name" value="Insert subdomain of RNA polymerase alpha subunit"/>
    <property type="match status" value="1"/>
</dbReference>
<comment type="domain">
    <text evidence="11">The N-terminal domain is essential for RNAP assembly and basal transcription, whereas the C-terminal domain is involved in interaction with transcriptional regulators and with upstream promoter elements.</text>
</comment>
<dbReference type="InterPro" id="IPR011260">
    <property type="entry name" value="RNAP_asu_C"/>
</dbReference>
<comment type="similarity">
    <text evidence="1 11">Belongs to the RNA polymerase alpha chain family.</text>
</comment>
<comment type="function">
    <text evidence="11">DNA-dependent RNA polymerase catalyzes the transcription of DNA into RNA using the four ribonucleoside triphosphates as substrates.</text>
</comment>
<reference evidence="14 15" key="1">
    <citation type="submission" date="2016-10" db="EMBL/GenBank/DDBJ databases">
        <authorList>
            <person name="de Groot N.N."/>
        </authorList>
    </citation>
    <scope>NUCLEOTIDE SEQUENCE [LARGE SCALE GENOMIC DNA]</scope>
    <source>
        <strain evidence="14 15">AR40</strain>
    </source>
</reference>
<comment type="catalytic activity">
    <reaction evidence="10 11">
        <text>RNA(n) + a ribonucleoside 5'-triphosphate = RNA(n+1) + diphosphate</text>
        <dbReference type="Rhea" id="RHEA:21248"/>
        <dbReference type="Rhea" id="RHEA-COMP:14527"/>
        <dbReference type="Rhea" id="RHEA-COMP:17342"/>
        <dbReference type="ChEBI" id="CHEBI:33019"/>
        <dbReference type="ChEBI" id="CHEBI:61557"/>
        <dbReference type="ChEBI" id="CHEBI:140395"/>
        <dbReference type="EC" id="2.7.7.6"/>
    </reaction>
</comment>
<dbReference type="eggNOG" id="COG0202">
    <property type="taxonomic scope" value="Bacteria"/>
</dbReference>
<evidence type="ECO:0000256" key="10">
    <source>
        <dbReference type="ARBA" id="ARBA00048552"/>
    </source>
</evidence>
<protein>
    <recommendedName>
        <fullName evidence="3 11">DNA-directed RNA polymerase subunit alpha</fullName>
        <shortName evidence="11">RNAP subunit alpha</shortName>
        <ecNumber evidence="2 11">2.7.7.6</ecNumber>
    </recommendedName>
    <alternativeName>
        <fullName evidence="9 11">RNA polymerase subunit alpha</fullName>
    </alternativeName>
    <alternativeName>
        <fullName evidence="8 11">Transcriptase subunit alpha</fullName>
    </alternativeName>
</protein>
<evidence type="ECO:0000313" key="13">
    <source>
        <dbReference type="EMBL" id="PWT26095.1"/>
    </source>
</evidence>
<keyword evidence="4 11" id="KW-0240">DNA-directed RNA polymerase</keyword>
<dbReference type="OrthoDB" id="9805706at2"/>
<dbReference type="GO" id="GO:0005737">
    <property type="term" value="C:cytoplasm"/>
    <property type="evidence" value="ECO:0007669"/>
    <property type="project" value="UniProtKB-ARBA"/>
</dbReference>
<dbReference type="EC" id="2.7.7.6" evidence="2 11"/>
<dbReference type="Pfam" id="PF01000">
    <property type="entry name" value="RNA_pol_A_bac"/>
    <property type="match status" value="1"/>
</dbReference>
<reference evidence="13 16" key="2">
    <citation type="submission" date="2017-09" db="EMBL/GenBank/DDBJ databases">
        <title>High-quality draft genome sequence of Butyrivibrio fibrisolvens INBov1, isolated from cow rumen.</title>
        <authorList>
            <person name="Rodriguez Hernaez J."/>
            <person name="Rivarola M."/>
            <person name="Paniego N."/>
            <person name="Cravero S."/>
            <person name="Ceron Cucchi M."/>
            <person name="Martinez M.C."/>
        </authorList>
    </citation>
    <scope>NUCLEOTIDE SEQUENCE [LARGE SCALE GENOMIC DNA]</scope>
    <source>
        <strain evidence="13 16">INBov1</strain>
    </source>
</reference>